<dbReference type="SUPFAM" id="SSF110849">
    <property type="entry name" value="ParB/Sulfiredoxin"/>
    <property type="match status" value="1"/>
</dbReference>
<dbReference type="OrthoDB" id="565048at2"/>
<reference evidence="2 3" key="1">
    <citation type="submission" date="2017-06" db="EMBL/GenBank/DDBJ databases">
        <title>Genome sequencing of cyanobaciteial culture collection at National Institute for Environmental Studies (NIES).</title>
        <authorList>
            <person name="Hirose Y."/>
            <person name="Shimura Y."/>
            <person name="Fujisawa T."/>
            <person name="Nakamura Y."/>
            <person name="Kawachi M."/>
        </authorList>
    </citation>
    <scope>NUCLEOTIDE SEQUENCE [LARGE SCALE GENOMIC DNA]</scope>
    <source>
        <strain evidence="2 3">NIES-4072</strain>
    </source>
</reference>
<keyword evidence="3" id="KW-1185">Reference proteome</keyword>
<accession>A0A2R5FHR4</accession>
<organism evidence="2 3">
    <name type="scientific">Nostoc commune NIES-4072</name>
    <dbReference type="NCBI Taxonomy" id="2005467"/>
    <lineage>
        <taxon>Bacteria</taxon>
        <taxon>Bacillati</taxon>
        <taxon>Cyanobacteriota</taxon>
        <taxon>Cyanophyceae</taxon>
        <taxon>Nostocales</taxon>
        <taxon>Nostocaceae</taxon>
        <taxon>Nostoc</taxon>
    </lineage>
</organism>
<evidence type="ECO:0000313" key="3">
    <source>
        <dbReference type="Proteomes" id="UP000245124"/>
    </source>
</evidence>
<comment type="caution">
    <text evidence="2">The sequence shown here is derived from an EMBL/GenBank/DDBJ whole genome shotgun (WGS) entry which is preliminary data.</text>
</comment>
<evidence type="ECO:0008006" key="4">
    <source>
        <dbReference type="Google" id="ProtNLM"/>
    </source>
</evidence>
<proteinExistence type="predicted"/>
<dbReference type="Proteomes" id="UP000245124">
    <property type="component" value="Unassembled WGS sequence"/>
</dbReference>
<name>A0A2R5FHR4_NOSCO</name>
<evidence type="ECO:0000313" key="2">
    <source>
        <dbReference type="EMBL" id="GBG18207.1"/>
    </source>
</evidence>
<gene>
    <name evidence="2" type="ORF">NIES4072_18710</name>
</gene>
<dbReference type="EMBL" id="BDUD01000001">
    <property type="protein sequence ID" value="GBG18207.1"/>
    <property type="molecule type" value="Genomic_DNA"/>
</dbReference>
<feature type="coiled-coil region" evidence="1">
    <location>
        <begin position="148"/>
        <end position="175"/>
    </location>
</feature>
<dbReference type="InterPro" id="IPR036086">
    <property type="entry name" value="ParB/Sulfiredoxin_sf"/>
</dbReference>
<dbReference type="AlphaFoldDB" id="A0A2R5FHR4"/>
<dbReference type="RefSeq" id="WP_109008266.1">
    <property type="nucleotide sequence ID" value="NZ_BDUD01000001.1"/>
</dbReference>
<dbReference type="Gene3D" id="3.90.1530.10">
    <property type="entry name" value="Conserved hypothetical protein from pyrococcus furiosus pfu- 392566-001, ParB domain"/>
    <property type="match status" value="1"/>
</dbReference>
<protein>
    <recommendedName>
        <fullName evidence="4">Rho termination factor N-terminal domain-containing protein</fullName>
    </recommendedName>
</protein>
<sequence length="247" mass="28485">MQETERHNRIVEYLRIKSISHGQVYTFQIAVPESETVEVPFEKREYLRNSLTQQGTNLIPLIVRRTEAYSEEKEYEVIYGADWCLVAKELDIEKLWVWVFDMTDEQAAAAKEEMQQLLGFSDSSDSIAVVLPSVSEETESTKKILKQLNKLFLEVETLNKKVEQLTTSVKKLEESPNKQTNIDIQLVQQFTEAVKKIIEEVPSKPSYSMKKDQLQEIARKQGIKITTRMTKTDILNALEKADKSHGD</sequence>
<evidence type="ECO:0000256" key="1">
    <source>
        <dbReference type="SAM" id="Coils"/>
    </source>
</evidence>
<keyword evidence="1" id="KW-0175">Coiled coil</keyword>